<dbReference type="InterPro" id="IPR004680">
    <property type="entry name" value="Cit_transptr-like_dom"/>
</dbReference>
<dbReference type="GO" id="GO:0005886">
    <property type="term" value="C:plasma membrane"/>
    <property type="evidence" value="ECO:0007669"/>
    <property type="project" value="UniProtKB-SubCell"/>
</dbReference>
<comment type="subcellular location">
    <subcellularLocation>
        <location evidence="1">Cell membrane</location>
        <topology evidence="1">Multi-pass membrane protein</topology>
    </subcellularLocation>
</comment>
<keyword evidence="4 7" id="KW-0812">Transmembrane</keyword>
<keyword evidence="5 7" id="KW-1133">Transmembrane helix</keyword>
<evidence type="ECO:0000256" key="1">
    <source>
        <dbReference type="ARBA" id="ARBA00004651"/>
    </source>
</evidence>
<keyword evidence="2" id="KW-0813">Transport</keyword>
<evidence type="ECO:0000259" key="8">
    <source>
        <dbReference type="Pfam" id="PF03600"/>
    </source>
</evidence>
<keyword evidence="6 7" id="KW-0472">Membrane</keyword>
<evidence type="ECO:0000256" key="2">
    <source>
        <dbReference type="ARBA" id="ARBA00022448"/>
    </source>
</evidence>
<feature type="transmembrane region" description="Helical" evidence="7">
    <location>
        <begin position="190"/>
        <end position="208"/>
    </location>
</feature>
<gene>
    <name evidence="9" type="ORF">TES1_0832</name>
</gene>
<keyword evidence="10" id="KW-1185">Reference proteome</keyword>
<reference evidence="9 10" key="1">
    <citation type="journal article" date="2014" name="Int. J. Syst. Evol. Microbiol.">
        <title>Thermococcus paralvinellae sp. nov. and Thermococcus cleftensis sp. nov. of hyperthermophilic heterotrophs from deep-sea hydrothermal vents.</title>
        <authorList>
            <person name="Hensley S.A."/>
            <person name="Jung J.H."/>
            <person name="Park C.S."/>
            <person name="Holden J.F."/>
        </authorList>
    </citation>
    <scope>NUCLEOTIDE SEQUENCE [LARGE SCALE GENOMIC DNA]</scope>
    <source>
        <strain evidence="9 10">ES1</strain>
    </source>
</reference>
<dbReference type="PANTHER" id="PTHR43302:SF5">
    <property type="entry name" value="TRANSPORTER ARSB-RELATED"/>
    <property type="match status" value="1"/>
</dbReference>
<organism evidence="9 10">
    <name type="scientific">Thermococcus paralvinellae</name>
    <dbReference type="NCBI Taxonomy" id="582419"/>
    <lineage>
        <taxon>Archaea</taxon>
        <taxon>Methanobacteriati</taxon>
        <taxon>Methanobacteriota</taxon>
        <taxon>Thermococci</taxon>
        <taxon>Thermococcales</taxon>
        <taxon>Thermococcaceae</taxon>
        <taxon>Thermococcus</taxon>
    </lineage>
</organism>
<dbReference type="Pfam" id="PF03600">
    <property type="entry name" value="CitMHS"/>
    <property type="match status" value="1"/>
</dbReference>
<dbReference type="KEGG" id="ths:TES1_0832"/>
<dbReference type="HOGENOM" id="CLU_063025_0_0_2"/>
<feature type="transmembrane region" description="Helical" evidence="7">
    <location>
        <begin position="290"/>
        <end position="311"/>
    </location>
</feature>
<dbReference type="EMBL" id="CP006965">
    <property type="protein sequence ID" value="AHF80218.1"/>
    <property type="molecule type" value="Genomic_DNA"/>
</dbReference>
<feature type="transmembrane region" description="Helical" evidence="7">
    <location>
        <begin position="261"/>
        <end position="284"/>
    </location>
</feature>
<keyword evidence="3" id="KW-1003">Cell membrane</keyword>
<dbReference type="Proteomes" id="UP000019027">
    <property type="component" value="Chromosome"/>
</dbReference>
<feature type="transmembrane region" description="Helical" evidence="7">
    <location>
        <begin position="40"/>
        <end position="56"/>
    </location>
</feature>
<accession>W0I730</accession>
<feature type="transmembrane region" description="Helical" evidence="7">
    <location>
        <begin position="12"/>
        <end position="28"/>
    </location>
</feature>
<name>W0I730_9EURY</name>
<feature type="transmembrane region" description="Helical" evidence="7">
    <location>
        <begin position="228"/>
        <end position="249"/>
    </location>
</feature>
<evidence type="ECO:0000256" key="6">
    <source>
        <dbReference type="ARBA" id="ARBA00023136"/>
    </source>
</evidence>
<feature type="domain" description="Citrate transporter-like" evidence="8">
    <location>
        <begin position="18"/>
        <end position="282"/>
    </location>
</feature>
<dbReference type="AlphaFoldDB" id="W0I730"/>
<evidence type="ECO:0000313" key="9">
    <source>
        <dbReference type="EMBL" id="AHF80218.1"/>
    </source>
</evidence>
<dbReference type="PANTHER" id="PTHR43302">
    <property type="entry name" value="TRANSPORTER ARSB-RELATED"/>
    <property type="match status" value="1"/>
</dbReference>
<evidence type="ECO:0000256" key="4">
    <source>
        <dbReference type="ARBA" id="ARBA00022692"/>
    </source>
</evidence>
<proteinExistence type="predicted"/>
<evidence type="ECO:0000256" key="3">
    <source>
        <dbReference type="ARBA" id="ARBA00022475"/>
    </source>
</evidence>
<evidence type="ECO:0000256" key="7">
    <source>
        <dbReference type="SAM" id="Phobius"/>
    </source>
</evidence>
<feature type="transmembrane region" description="Helical" evidence="7">
    <location>
        <begin position="332"/>
        <end position="359"/>
    </location>
</feature>
<dbReference type="GO" id="GO:0055085">
    <property type="term" value="P:transmembrane transport"/>
    <property type="evidence" value="ECO:0007669"/>
    <property type="project" value="InterPro"/>
</dbReference>
<evidence type="ECO:0000256" key="5">
    <source>
        <dbReference type="ARBA" id="ARBA00022989"/>
    </source>
</evidence>
<evidence type="ECO:0000313" key="10">
    <source>
        <dbReference type="Proteomes" id="UP000019027"/>
    </source>
</evidence>
<feature type="transmembrane region" description="Helical" evidence="7">
    <location>
        <begin position="77"/>
        <end position="100"/>
    </location>
</feature>
<protein>
    <recommendedName>
        <fullName evidence="8">Citrate transporter-like domain-containing protein</fullName>
    </recommendedName>
</protein>
<sequence length="360" mass="41396">MRNPIARKFMEEWLLTLTLVGLVITSLYLERFPSYSKNDFKVIFTLFVFLVIIRGLERSGFLYSIASKVEKGRHLSLKLIFLTALLSMFMTNDVALLTIVPLTLALNVENKGILVILETITANGASSLTPFGNPQNIFIYYHYHVHPWEFIRTIAPFTFASLIFVLFIAYTKAKIRGYGREIANFDKKAYHYLFFFVLFILAVLRVLPLEVGILPVIYSLLFDMRALFIDYFLLATFLAFFGFTDNLMHILSFNLQNSTQVFLYSSLASQVISNVPSALLFADFTSDWRALLWGVSVGGYGTLISSLANLISYRLYRAYCNDSKSYLLRFHFYNFLAFLMGILVYFIFVMNHLSILQILS</sequence>
<dbReference type="STRING" id="582419.TES1_0832"/>
<feature type="transmembrane region" description="Helical" evidence="7">
    <location>
        <begin position="150"/>
        <end position="170"/>
    </location>
</feature>